<evidence type="ECO:0000313" key="8">
    <source>
        <dbReference type="Proteomes" id="UP001548713"/>
    </source>
</evidence>
<dbReference type="InterPro" id="IPR036804">
    <property type="entry name" value="CheR_N_sf"/>
</dbReference>
<dbReference type="Proteomes" id="UP001548713">
    <property type="component" value="Unassembled WGS sequence"/>
</dbReference>
<keyword evidence="8" id="KW-1185">Reference proteome</keyword>
<comment type="catalytic activity">
    <reaction evidence="1 5">
        <text>L-glutamyl-[protein] + S-adenosyl-L-methionine = [protein]-L-glutamate 5-O-methyl ester + S-adenosyl-L-homocysteine</text>
        <dbReference type="Rhea" id="RHEA:24452"/>
        <dbReference type="Rhea" id="RHEA-COMP:10208"/>
        <dbReference type="Rhea" id="RHEA-COMP:10311"/>
        <dbReference type="ChEBI" id="CHEBI:29973"/>
        <dbReference type="ChEBI" id="CHEBI:57856"/>
        <dbReference type="ChEBI" id="CHEBI:59789"/>
        <dbReference type="ChEBI" id="CHEBI:82795"/>
        <dbReference type="EC" id="2.1.1.80"/>
    </reaction>
</comment>
<dbReference type="EMBL" id="JBEWLY010000007">
    <property type="protein sequence ID" value="MET1754343.1"/>
    <property type="molecule type" value="Genomic_DNA"/>
</dbReference>
<dbReference type="SUPFAM" id="SSF53335">
    <property type="entry name" value="S-adenosyl-L-methionine-dependent methyltransferases"/>
    <property type="match status" value="1"/>
</dbReference>
<name>A0ABV2CXL7_9SPHN</name>
<keyword evidence="4 5" id="KW-0949">S-adenosyl-L-methionine</keyword>
<dbReference type="InterPro" id="IPR000780">
    <property type="entry name" value="CheR_MeTrfase"/>
</dbReference>
<evidence type="ECO:0000256" key="2">
    <source>
        <dbReference type="ARBA" id="ARBA00022603"/>
    </source>
</evidence>
<keyword evidence="2 5" id="KW-0489">Methyltransferase</keyword>
<dbReference type="InterPro" id="IPR050903">
    <property type="entry name" value="Bact_Chemotaxis_MeTrfase"/>
</dbReference>
<dbReference type="InterPro" id="IPR029063">
    <property type="entry name" value="SAM-dependent_MTases_sf"/>
</dbReference>
<proteinExistence type="predicted"/>
<sequence length="290" mass="32419">MTNAAALPRPSAVAGEAELGAAEFAKIVAVMQREARIHLTDAKRTLVHSRLSRRLRENGMTTFRDYVALVERDPVERKTMVIALTTNHTHFFRESHHFDHFRSALMPQLKERSKGQGVRIWSAGCSSGEEVYTIAMCLLGRDRTDATWLRSTDVRLLATDIATPVVQAAERGVYAAAARDSIPEPYRSTWLRPHADGFEMAAEAKALVTARTLNLFETWPMRQLYDAIFCRNVMIYFDDDAKADLEARLVERLAPGGFLYIGHSERLIAPAKLGMSPAGQTIYQKNGGAR</sequence>
<dbReference type="InterPro" id="IPR026024">
    <property type="entry name" value="Chemotaxis_MeTrfase_CheR"/>
</dbReference>
<evidence type="ECO:0000256" key="4">
    <source>
        <dbReference type="ARBA" id="ARBA00022691"/>
    </source>
</evidence>
<comment type="function">
    <text evidence="5">Methylation of the membrane-bound methyl-accepting chemotaxis proteins (MCP) to form gamma-glutamyl methyl ester residues in MCP.</text>
</comment>
<feature type="domain" description="CheR-type methyltransferase" evidence="6">
    <location>
        <begin position="12"/>
        <end position="288"/>
    </location>
</feature>
<dbReference type="EC" id="2.1.1.80" evidence="5"/>
<dbReference type="RefSeq" id="WP_353982748.1">
    <property type="nucleotide sequence ID" value="NZ_JBEWLY010000007.1"/>
</dbReference>
<dbReference type="PANTHER" id="PTHR24422:SF19">
    <property type="entry name" value="CHEMOTAXIS PROTEIN METHYLTRANSFERASE"/>
    <property type="match status" value="1"/>
</dbReference>
<dbReference type="SUPFAM" id="SSF47757">
    <property type="entry name" value="Chemotaxis receptor methyltransferase CheR, N-terminal domain"/>
    <property type="match status" value="1"/>
</dbReference>
<dbReference type="InterPro" id="IPR022642">
    <property type="entry name" value="CheR_C"/>
</dbReference>
<comment type="caution">
    <text evidence="7">The sequence shown here is derived from an EMBL/GenBank/DDBJ whole genome shotgun (WGS) entry which is preliminary data.</text>
</comment>
<evidence type="ECO:0000313" key="7">
    <source>
        <dbReference type="EMBL" id="MET1754343.1"/>
    </source>
</evidence>
<dbReference type="PRINTS" id="PR00996">
    <property type="entry name" value="CHERMTFRASE"/>
</dbReference>
<protein>
    <recommendedName>
        <fullName evidence="5">Chemotaxis protein methyltransferase</fullName>
        <ecNumber evidence="5">2.1.1.80</ecNumber>
    </recommendedName>
</protein>
<dbReference type="Pfam" id="PF01739">
    <property type="entry name" value="CheR"/>
    <property type="match status" value="1"/>
</dbReference>
<reference evidence="7 8" key="1">
    <citation type="submission" date="2024-07" db="EMBL/GenBank/DDBJ databases">
        <title>Novosphingobium kalidii RD2P27.</title>
        <authorList>
            <person name="Sun J.-Q."/>
        </authorList>
    </citation>
    <scope>NUCLEOTIDE SEQUENCE [LARGE SCALE GENOMIC DNA]</scope>
    <source>
        <strain evidence="7 8">RD2P27</strain>
    </source>
</reference>
<evidence type="ECO:0000256" key="1">
    <source>
        <dbReference type="ARBA" id="ARBA00001541"/>
    </source>
</evidence>
<evidence type="ECO:0000259" key="6">
    <source>
        <dbReference type="PROSITE" id="PS50123"/>
    </source>
</evidence>
<evidence type="ECO:0000256" key="3">
    <source>
        <dbReference type="ARBA" id="ARBA00022679"/>
    </source>
</evidence>
<dbReference type="SMART" id="SM00138">
    <property type="entry name" value="MeTrc"/>
    <property type="match status" value="1"/>
</dbReference>
<dbReference type="Gene3D" id="1.10.155.10">
    <property type="entry name" value="Chemotaxis receptor methyltransferase CheR, N-terminal domain"/>
    <property type="match status" value="1"/>
</dbReference>
<accession>A0ABV2CXL7</accession>
<gene>
    <name evidence="7" type="ORF">ABVV53_02525</name>
</gene>
<dbReference type="PANTHER" id="PTHR24422">
    <property type="entry name" value="CHEMOTAXIS PROTEIN METHYLTRANSFERASE"/>
    <property type="match status" value="1"/>
</dbReference>
<organism evidence="7 8">
    <name type="scientific">Novosphingobium kalidii</name>
    <dbReference type="NCBI Taxonomy" id="3230299"/>
    <lineage>
        <taxon>Bacteria</taxon>
        <taxon>Pseudomonadati</taxon>
        <taxon>Pseudomonadota</taxon>
        <taxon>Alphaproteobacteria</taxon>
        <taxon>Sphingomonadales</taxon>
        <taxon>Sphingomonadaceae</taxon>
        <taxon>Novosphingobium</taxon>
    </lineage>
</organism>
<evidence type="ECO:0000256" key="5">
    <source>
        <dbReference type="PIRNR" id="PIRNR000410"/>
    </source>
</evidence>
<dbReference type="PIRSF" id="PIRSF000410">
    <property type="entry name" value="CheR"/>
    <property type="match status" value="1"/>
</dbReference>
<dbReference type="InterPro" id="IPR022641">
    <property type="entry name" value="CheR_N"/>
</dbReference>
<keyword evidence="3 5" id="KW-0808">Transferase</keyword>
<dbReference type="PROSITE" id="PS50123">
    <property type="entry name" value="CHER"/>
    <property type="match status" value="1"/>
</dbReference>
<dbReference type="Gene3D" id="3.40.50.150">
    <property type="entry name" value="Vaccinia Virus protein VP39"/>
    <property type="match status" value="1"/>
</dbReference>
<dbReference type="Pfam" id="PF03705">
    <property type="entry name" value="CheR_N"/>
    <property type="match status" value="1"/>
</dbReference>